<dbReference type="RefSeq" id="WP_035290539.1">
    <property type="nucleotide sequence ID" value="NZ_JAPYYP010000022.1"/>
</dbReference>
<evidence type="ECO:0000256" key="3">
    <source>
        <dbReference type="ARBA" id="ARBA00022475"/>
    </source>
</evidence>
<evidence type="ECO:0000313" key="8">
    <source>
        <dbReference type="EMBL" id="MDA5109860.1"/>
    </source>
</evidence>
<evidence type="ECO:0000256" key="5">
    <source>
        <dbReference type="ARBA" id="ARBA00022989"/>
    </source>
</evidence>
<reference evidence="8" key="1">
    <citation type="submission" date="2022-12" db="EMBL/GenBank/DDBJ databases">
        <title>Draft genome sequence of the thermophilic strain Brevibacillus thermoruber HT42, isolated from Los Humeros, Puebla, Mexico, with biotechnological potential.</title>
        <authorList>
            <person name="Lara Sanchez J."/>
            <person name="Solis Palacios R."/>
            <person name="Bustos Baena A.S."/>
            <person name="Ruz Baez A.E."/>
            <person name="Espinosa Luna G."/>
            <person name="Oliart Ros R.M."/>
        </authorList>
    </citation>
    <scope>NUCLEOTIDE SEQUENCE</scope>
    <source>
        <strain evidence="8">HT42</strain>
    </source>
</reference>
<evidence type="ECO:0000256" key="4">
    <source>
        <dbReference type="ARBA" id="ARBA00022692"/>
    </source>
</evidence>
<protein>
    <submittedName>
        <fullName evidence="8">Chromate transporter</fullName>
    </submittedName>
</protein>
<evidence type="ECO:0000256" key="6">
    <source>
        <dbReference type="ARBA" id="ARBA00023136"/>
    </source>
</evidence>
<evidence type="ECO:0000256" key="7">
    <source>
        <dbReference type="SAM" id="MobiDB-lite"/>
    </source>
</evidence>
<dbReference type="Pfam" id="PF02417">
    <property type="entry name" value="Chromate_transp"/>
    <property type="match status" value="1"/>
</dbReference>
<dbReference type="Proteomes" id="UP001151071">
    <property type="component" value="Unassembled WGS sequence"/>
</dbReference>
<proteinExistence type="inferred from homology"/>
<sequence>MHATSYCITSRRLRFIQSCHFPAFCYRMRKRIRKRSEKSPHEPSSAGSGAGVSQAGSIAFGGPAAHIAMMNEEIVQKRKWVDQETFLDLLGACTQPVIGHTTAQADIFFREAGVL</sequence>
<feature type="region of interest" description="Disordered" evidence="7">
    <location>
        <begin position="35"/>
        <end position="54"/>
    </location>
</feature>
<keyword evidence="6" id="KW-0472">Membrane</keyword>
<dbReference type="InterPro" id="IPR003370">
    <property type="entry name" value="Chromate_transpt"/>
</dbReference>
<comment type="subcellular location">
    <subcellularLocation>
        <location evidence="1">Cell membrane</location>
        <topology evidence="1">Multi-pass membrane protein</topology>
    </subcellularLocation>
</comment>
<keyword evidence="4" id="KW-0812">Transmembrane</keyword>
<dbReference type="EMBL" id="JAPYYP010000022">
    <property type="protein sequence ID" value="MDA5109860.1"/>
    <property type="molecule type" value="Genomic_DNA"/>
</dbReference>
<dbReference type="GO" id="GO:0015109">
    <property type="term" value="F:chromate transmembrane transporter activity"/>
    <property type="evidence" value="ECO:0007669"/>
    <property type="project" value="InterPro"/>
</dbReference>
<keyword evidence="5" id="KW-1133">Transmembrane helix</keyword>
<accession>A0A9X3TT17</accession>
<organism evidence="8 9">
    <name type="scientific">Brevibacillus thermoruber</name>
    <dbReference type="NCBI Taxonomy" id="33942"/>
    <lineage>
        <taxon>Bacteria</taxon>
        <taxon>Bacillati</taxon>
        <taxon>Bacillota</taxon>
        <taxon>Bacilli</taxon>
        <taxon>Bacillales</taxon>
        <taxon>Paenibacillaceae</taxon>
        <taxon>Brevibacillus</taxon>
    </lineage>
</organism>
<keyword evidence="3" id="KW-1003">Cell membrane</keyword>
<evidence type="ECO:0000256" key="2">
    <source>
        <dbReference type="ARBA" id="ARBA00005262"/>
    </source>
</evidence>
<evidence type="ECO:0000256" key="1">
    <source>
        <dbReference type="ARBA" id="ARBA00004651"/>
    </source>
</evidence>
<name>A0A9X3TT17_9BACL</name>
<dbReference type="AlphaFoldDB" id="A0A9X3TT17"/>
<comment type="caution">
    <text evidence="8">The sequence shown here is derived from an EMBL/GenBank/DDBJ whole genome shotgun (WGS) entry which is preliminary data.</text>
</comment>
<feature type="compositionally biased region" description="Low complexity" evidence="7">
    <location>
        <begin position="44"/>
        <end position="54"/>
    </location>
</feature>
<dbReference type="GO" id="GO:0005886">
    <property type="term" value="C:plasma membrane"/>
    <property type="evidence" value="ECO:0007669"/>
    <property type="project" value="UniProtKB-SubCell"/>
</dbReference>
<comment type="similarity">
    <text evidence="2">Belongs to the chromate ion transporter (CHR) (TC 2.A.51) family.</text>
</comment>
<gene>
    <name evidence="8" type="ORF">O3V59_15950</name>
</gene>
<evidence type="ECO:0000313" key="9">
    <source>
        <dbReference type="Proteomes" id="UP001151071"/>
    </source>
</evidence>
<keyword evidence="9" id="KW-1185">Reference proteome</keyword>